<dbReference type="Proteomes" id="UP000192726">
    <property type="component" value="Chromosome"/>
</dbReference>
<evidence type="ECO:0000256" key="1">
    <source>
        <dbReference type="SAM" id="MobiDB-lite"/>
    </source>
</evidence>
<reference evidence="3 4" key="1">
    <citation type="submission" date="2017-04" db="EMBL/GenBank/DDBJ databases">
        <title>Complete Genome Sequence of Streptomyces gilvosporeus F607, a Capable Producer of Natamycin.</title>
        <authorList>
            <person name="Zong G."/>
            <person name="Zhong C."/>
            <person name="Fu J."/>
            <person name="Qin R."/>
            <person name="Cao G."/>
        </authorList>
    </citation>
    <scope>NUCLEOTIDE SEQUENCE [LARGE SCALE GENOMIC DNA]</scope>
    <source>
        <strain evidence="3 4">F607</strain>
    </source>
</reference>
<proteinExistence type="predicted"/>
<evidence type="ECO:0000313" key="4">
    <source>
        <dbReference type="Proteomes" id="UP000192726"/>
    </source>
</evidence>
<dbReference type="SUPFAM" id="SSF53335">
    <property type="entry name" value="S-adenosyl-L-methionine-dependent methyltransferases"/>
    <property type="match status" value="1"/>
</dbReference>
<feature type="region of interest" description="Disordered" evidence="1">
    <location>
        <begin position="1"/>
        <end position="60"/>
    </location>
</feature>
<dbReference type="EMBL" id="CP020569">
    <property type="protein sequence ID" value="ARF53564.1"/>
    <property type="molecule type" value="Genomic_DNA"/>
</dbReference>
<dbReference type="KEGG" id="sgv:B1H19_04670"/>
<dbReference type="CDD" id="cd02440">
    <property type="entry name" value="AdoMet_MTases"/>
    <property type="match status" value="1"/>
</dbReference>
<dbReference type="Gene3D" id="3.40.50.150">
    <property type="entry name" value="Vaccinia Virus protein VP39"/>
    <property type="match status" value="1"/>
</dbReference>
<protein>
    <recommendedName>
        <fullName evidence="2">Methyltransferase type 12 domain-containing protein</fullName>
    </recommendedName>
</protein>
<dbReference type="InterPro" id="IPR013217">
    <property type="entry name" value="Methyltransf_12"/>
</dbReference>
<keyword evidence="4" id="KW-1185">Reference proteome</keyword>
<dbReference type="InterPro" id="IPR029063">
    <property type="entry name" value="SAM-dependent_MTases_sf"/>
</dbReference>
<organism evidence="3 4">
    <name type="scientific">Streptomyces gilvosporeus</name>
    <dbReference type="NCBI Taxonomy" id="553510"/>
    <lineage>
        <taxon>Bacteria</taxon>
        <taxon>Bacillati</taxon>
        <taxon>Actinomycetota</taxon>
        <taxon>Actinomycetes</taxon>
        <taxon>Kitasatosporales</taxon>
        <taxon>Streptomycetaceae</taxon>
        <taxon>Streptomyces</taxon>
    </lineage>
</organism>
<feature type="domain" description="Methyltransferase type 12" evidence="2">
    <location>
        <begin position="99"/>
        <end position="195"/>
    </location>
</feature>
<gene>
    <name evidence="3" type="ORF">B1H19_04670</name>
</gene>
<name>A0A1V0TKV5_9ACTN</name>
<accession>A0A1V0TKV5</accession>
<feature type="compositionally biased region" description="Basic residues" evidence="1">
    <location>
        <begin position="28"/>
        <end position="39"/>
    </location>
</feature>
<sequence length="303" mass="32761">MRRARQHQQEGPRRQRPRARLGAGPAGHVRRGRTSRRTRERTPPVSASRPAATTPDEAEDSYESVAGLYDLLAAAQGASAPPRISAFAELAQPGMRVADVGAGTGRVALAVGARQADVWCVEPSASMRSALLAKLAQHPQLWPHVTVRAGQAPGMALDGTFDYAYLAGSLQFLDAADRRATFAELSDRLAPGALLALDMVDDLPVTPDPDGAEATVADVVVGKSRYTLRAAVTAAAVGRADMRYRYVTECGNHRTVQTLRRTRYFHTFDEVHADLTATGFTVDTEHSGGWRDNTQPLVARRNR</sequence>
<dbReference type="STRING" id="553510.B1H19_04670"/>
<dbReference type="Pfam" id="PF08242">
    <property type="entry name" value="Methyltransf_12"/>
    <property type="match status" value="1"/>
</dbReference>
<evidence type="ECO:0000313" key="3">
    <source>
        <dbReference type="EMBL" id="ARF53564.1"/>
    </source>
</evidence>
<dbReference type="AlphaFoldDB" id="A0A1V0TKV5"/>
<evidence type="ECO:0000259" key="2">
    <source>
        <dbReference type="Pfam" id="PF08242"/>
    </source>
</evidence>